<dbReference type="GO" id="GO:0071949">
    <property type="term" value="F:FAD binding"/>
    <property type="evidence" value="ECO:0007669"/>
    <property type="project" value="InterPro"/>
</dbReference>
<evidence type="ECO:0000256" key="1">
    <source>
        <dbReference type="ARBA" id="ARBA00001974"/>
    </source>
</evidence>
<dbReference type="AlphaFoldDB" id="A0AAN7T819"/>
<feature type="domain" description="FAD-binding" evidence="7">
    <location>
        <begin position="7"/>
        <end position="374"/>
    </location>
</feature>
<name>A0AAN7T819_9EURO</name>
<keyword evidence="2" id="KW-0285">Flavoprotein</keyword>
<dbReference type="EMBL" id="JAVRRJ010000001">
    <property type="protein sequence ID" value="KAK5091450.1"/>
    <property type="molecule type" value="Genomic_DNA"/>
</dbReference>
<gene>
    <name evidence="8" type="ORF">LTR05_001633</name>
</gene>
<dbReference type="Gene3D" id="3.50.50.60">
    <property type="entry name" value="FAD/NAD(P)-binding domain"/>
    <property type="match status" value="1"/>
</dbReference>
<evidence type="ECO:0000256" key="4">
    <source>
        <dbReference type="ARBA" id="ARBA00023002"/>
    </source>
</evidence>
<feature type="region of interest" description="Disordered" evidence="6">
    <location>
        <begin position="412"/>
        <end position="431"/>
    </location>
</feature>
<dbReference type="SUPFAM" id="SSF51905">
    <property type="entry name" value="FAD/NAD(P)-binding domain"/>
    <property type="match status" value="1"/>
</dbReference>
<dbReference type="Proteomes" id="UP001309876">
    <property type="component" value="Unassembled WGS sequence"/>
</dbReference>
<accession>A0AAN7T819</accession>
<evidence type="ECO:0000313" key="9">
    <source>
        <dbReference type="Proteomes" id="UP001309876"/>
    </source>
</evidence>
<comment type="caution">
    <text evidence="8">The sequence shown here is derived from an EMBL/GenBank/DDBJ whole genome shotgun (WGS) entry which is preliminary data.</text>
</comment>
<protein>
    <recommendedName>
        <fullName evidence="7">FAD-binding domain-containing protein</fullName>
    </recommendedName>
</protein>
<keyword evidence="4" id="KW-0560">Oxidoreductase</keyword>
<reference evidence="8 9" key="1">
    <citation type="submission" date="2023-08" db="EMBL/GenBank/DDBJ databases">
        <title>Black Yeasts Isolated from many extreme environments.</title>
        <authorList>
            <person name="Coleine C."/>
            <person name="Stajich J.E."/>
            <person name="Selbmann L."/>
        </authorList>
    </citation>
    <scope>NUCLEOTIDE SEQUENCE [LARGE SCALE GENOMIC DNA]</scope>
    <source>
        <strain evidence="8 9">CCFEE 5910</strain>
    </source>
</reference>
<evidence type="ECO:0000256" key="5">
    <source>
        <dbReference type="ARBA" id="ARBA00023033"/>
    </source>
</evidence>
<evidence type="ECO:0000256" key="3">
    <source>
        <dbReference type="ARBA" id="ARBA00022827"/>
    </source>
</evidence>
<dbReference type="Pfam" id="PF01494">
    <property type="entry name" value="FAD_binding_3"/>
    <property type="match status" value="1"/>
</dbReference>
<keyword evidence="9" id="KW-1185">Reference proteome</keyword>
<organism evidence="8 9">
    <name type="scientific">Lithohypha guttulata</name>
    <dbReference type="NCBI Taxonomy" id="1690604"/>
    <lineage>
        <taxon>Eukaryota</taxon>
        <taxon>Fungi</taxon>
        <taxon>Dikarya</taxon>
        <taxon>Ascomycota</taxon>
        <taxon>Pezizomycotina</taxon>
        <taxon>Eurotiomycetes</taxon>
        <taxon>Chaetothyriomycetidae</taxon>
        <taxon>Chaetothyriales</taxon>
        <taxon>Trichomeriaceae</taxon>
        <taxon>Lithohypha</taxon>
    </lineage>
</organism>
<proteinExistence type="predicted"/>
<keyword evidence="5" id="KW-0503">Monooxygenase</keyword>
<evidence type="ECO:0000313" key="8">
    <source>
        <dbReference type="EMBL" id="KAK5091450.1"/>
    </source>
</evidence>
<evidence type="ECO:0000256" key="2">
    <source>
        <dbReference type="ARBA" id="ARBA00022630"/>
    </source>
</evidence>
<dbReference type="PRINTS" id="PR00420">
    <property type="entry name" value="RNGMNOXGNASE"/>
</dbReference>
<dbReference type="PANTHER" id="PTHR47178:SF1">
    <property type="entry name" value="FAD-BINDING DOMAIN-CONTAINING PROTEIN-RELATED"/>
    <property type="match status" value="1"/>
</dbReference>
<dbReference type="PANTHER" id="PTHR47178">
    <property type="entry name" value="MONOOXYGENASE, FAD-BINDING"/>
    <property type="match status" value="1"/>
</dbReference>
<sequence length="431" mass="48156">MSQAFELPVLIVGGGLVGLTLAQALQKAGIACIVYERDYALETEHGGGWAITVHWALEALRECLPSNLFQRLDDIQVDREQGIKDTGRFLFLDMATGKPKYEVPPSPRKRVNRRLLRNLLGEGIDIRFNKRLKSFEIKDDKTVMVRFEDSSSVCGSLLIGCDGSNSKVRHLLFGDRPEEARLYRLPVRAMGATVRMTENQILPLRRIDPLLFQGCHPETGIFLWYSTISTPALNGSEGRSEPYYEGQLIISWKYVSCSDEVPTGNMDRIRKLRSMVSQFEESLRVAVENVSEDTEIKEIRLQDWPTRPWLNHGGLVTLAGDSGHAMTMYRGEAFNHGVTDVASLLKQLVRVRDGSESLQSAVPAYDTELLARTHEAVLLSRQACIDAHDPDNLSSDSPLVSKRARILVSAKEVSEDAVDTGGHEHRRGSKV</sequence>
<dbReference type="InterPro" id="IPR036188">
    <property type="entry name" value="FAD/NAD-bd_sf"/>
</dbReference>
<keyword evidence="3" id="KW-0274">FAD</keyword>
<evidence type="ECO:0000256" key="6">
    <source>
        <dbReference type="SAM" id="MobiDB-lite"/>
    </source>
</evidence>
<evidence type="ECO:0000259" key="7">
    <source>
        <dbReference type="Pfam" id="PF01494"/>
    </source>
</evidence>
<comment type="cofactor">
    <cofactor evidence="1">
        <name>FAD</name>
        <dbReference type="ChEBI" id="CHEBI:57692"/>
    </cofactor>
</comment>
<dbReference type="GO" id="GO:0004497">
    <property type="term" value="F:monooxygenase activity"/>
    <property type="evidence" value="ECO:0007669"/>
    <property type="project" value="UniProtKB-KW"/>
</dbReference>
<dbReference type="InterPro" id="IPR002938">
    <property type="entry name" value="FAD-bd"/>
</dbReference>